<dbReference type="RefSeq" id="WP_052701461.1">
    <property type="nucleotide sequence ID" value="NZ_BAABDR010000042.1"/>
</dbReference>
<dbReference type="AlphaFoldDB" id="A0A060ZRS7"/>
<reference evidence="2 3" key="2">
    <citation type="submission" date="2021-03" db="EMBL/GenBank/DDBJ databases">
        <title>Genomic Encyclopedia of Type Strains, Phase IV (KMG-IV): sequencing the most valuable type-strain genomes for metagenomic binning, comparative biology and taxonomic classification.</title>
        <authorList>
            <person name="Goeker M."/>
        </authorList>
    </citation>
    <scope>NUCLEOTIDE SEQUENCE [LARGE SCALE GENOMIC DNA]</scope>
    <source>
        <strain evidence="2 3">DSM 41954</strain>
    </source>
</reference>
<reference evidence="1" key="1">
    <citation type="submission" date="2014-05" db="EMBL/GenBank/DDBJ databases">
        <authorList>
            <person name="Horn Fabian"/>
        </authorList>
    </citation>
    <scope>NUCLEOTIDE SEQUENCE</scope>
</reference>
<organism evidence="1">
    <name type="scientific">Streptomyces iranensis</name>
    <dbReference type="NCBI Taxonomy" id="576784"/>
    <lineage>
        <taxon>Bacteria</taxon>
        <taxon>Bacillati</taxon>
        <taxon>Actinomycetota</taxon>
        <taxon>Actinomycetes</taxon>
        <taxon>Kitasatosporales</taxon>
        <taxon>Streptomycetaceae</taxon>
        <taxon>Streptomyces</taxon>
        <taxon>Streptomyces violaceusniger group</taxon>
    </lineage>
</organism>
<dbReference type="EMBL" id="LK022848">
    <property type="protein sequence ID" value="CDR08556.1"/>
    <property type="molecule type" value="Genomic_DNA"/>
</dbReference>
<evidence type="ECO:0000313" key="2">
    <source>
        <dbReference type="EMBL" id="MBP2066734.1"/>
    </source>
</evidence>
<accession>A0A060ZRS7</accession>
<dbReference type="EMBL" id="JAGGLR010000026">
    <property type="protein sequence ID" value="MBP2066734.1"/>
    <property type="molecule type" value="Genomic_DNA"/>
</dbReference>
<evidence type="ECO:0000313" key="3">
    <source>
        <dbReference type="Proteomes" id="UP000756710"/>
    </source>
</evidence>
<keyword evidence="3" id="KW-1185">Reference proteome</keyword>
<name>A0A060ZRS7_9ACTN</name>
<evidence type="ECO:0000313" key="1">
    <source>
        <dbReference type="EMBL" id="CDR08556.1"/>
    </source>
</evidence>
<gene>
    <name evidence="2" type="ORF">J2Z30_007790</name>
    <name evidence="1" type="ORF">SIRAN5212</name>
</gene>
<protein>
    <submittedName>
        <fullName evidence="1">Uncharacterized protein</fullName>
    </submittedName>
</protein>
<dbReference type="Proteomes" id="UP000756710">
    <property type="component" value="Unassembled WGS sequence"/>
</dbReference>
<sequence>MTAPAGPDPVYPVAPESGDDDSRFTNGLLFDVAKVIESHGYPKLASGRDLLELRISLYRFLYTNKDAL</sequence>
<proteinExistence type="predicted"/>
<dbReference type="HOGENOM" id="CLU_198022_0_0_11"/>
<dbReference type="GeneID" id="32470953"/>